<proteinExistence type="predicted"/>
<dbReference type="EMBL" id="WIXE01013517">
    <property type="protein sequence ID" value="KAK5975047.1"/>
    <property type="molecule type" value="Genomic_DNA"/>
</dbReference>
<comment type="caution">
    <text evidence="1">The sequence shown here is derived from an EMBL/GenBank/DDBJ whole genome shotgun (WGS) entry which is preliminary data.</text>
</comment>
<accession>A0AAN8IMQ5</accession>
<gene>
    <name evidence="1" type="ORF">GCK32_006152</name>
</gene>
<evidence type="ECO:0000313" key="1">
    <source>
        <dbReference type="EMBL" id="KAK5975047.1"/>
    </source>
</evidence>
<keyword evidence="2" id="KW-1185">Reference proteome</keyword>
<feature type="non-terminal residue" evidence="1">
    <location>
        <position position="43"/>
    </location>
</feature>
<organism evidence="1 2">
    <name type="scientific">Trichostrongylus colubriformis</name>
    <name type="common">Black scour worm</name>
    <dbReference type="NCBI Taxonomy" id="6319"/>
    <lineage>
        <taxon>Eukaryota</taxon>
        <taxon>Metazoa</taxon>
        <taxon>Ecdysozoa</taxon>
        <taxon>Nematoda</taxon>
        <taxon>Chromadorea</taxon>
        <taxon>Rhabditida</taxon>
        <taxon>Rhabditina</taxon>
        <taxon>Rhabditomorpha</taxon>
        <taxon>Strongyloidea</taxon>
        <taxon>Trichostrongylidae</taxon>
        <taxon>Trichostrongylus</taxon>
    </lineage>
</organism>
<sequence length="43" mass="4728">MVEFFPLGKKECKLNTCTSIAVWGYECCQQVGNDCCGYVSVSS</sequence>
<dbReference type="AlphaFoldDB" id="A0AAN8IMQ5"/>
<protein>
    <submittedName>
        <fullName evidence="1">Uncharacterized protein</fullName>
    </submittedName>
</protein>
<name>A0AAN8IMQ5_TRICO</name>
<evidence type="ECO:0000313" key="2">
    <source>
        <dbReference type="Proteomes" id="UP001331761"/>
    </source>
</evidence>
<dbReference type="Proteomes" id="UP001331761">
    <property type="component" value="Unassembled WGS sequence"/>
</dbReference>
<reference evidence="1 2" key="1">
    <citation type="submission" date="2019-10" db="EMBL/GenBank/DDBJ databases">
        <title>Assembly and Annotation for the nematode Trichostrongylus colubriformis.</title>
        <authorList>
            <person name="Martin J."/>
        </authorList>
    </citation>
    <scope>NUCLEOTIDE SEQUENCE [LARGE SCALE GENOMIC DNA]</scope>
    <source>
        <strain evidence="1">G859</strain>
        <tissue evidence="1">Whole worm</tissue>
    </source>
</reference>